<keyword evidence="4" id="KW-1185">Reference proteome</keyword>
<protein>
    <recommendedName>
        <fullName evidence="2">NACHT domain-containing protein</fullName>
    </recommendedName>
</protein>
<name>A0A4Y7SB80_COPMI</name>
<dbReference type="OrthoDB" id="4760524at2759"/>
<evidence type="ECO:0000259" key="2">
    <source>
        <dbReference type="PROSITE" id="PS50837"/>
    </source>
</evidence>
<dbReference type="InterPro" id="IPR027417">
    <property type="entry name" value="P-loop_NTPase"/>
</dbReference>
<comment type="caution">
    <text evidence="3">The sequence shown here is derived from an EMBL/GenBank/DDBJ whole genome shotgun (WGS) entry which is preliminary data.</text>
</comment>
<sequence length="799" mass="87254">MAENPTANDLNATGGIAPQISDFSLPSIAGSMAEGLGSSRERVSERDAKEIHHHYYAPVHNVGKTNNAAFGPNHGTVTQSANQASQLDLAILLDPIPDASHTRNRQLAPPNSSCLPGTRAKVIGKILSWARSTFFTEGQHILWVFGYAGCGKSAIAQAVADQLSEDHRLAAAFFFFRGAGDRSRMSKFASTLACQVAATVPGTAEHIGAALRARPGLLNSTTSLIAQLKYLVYDPIRAVSAKWYRLSGVWKPFIVIVDGLDECGDNEDTTAFIKDLISLFERKPGISLRFLITSRVEDHLHQQLHRSPQVRLLDLVEHTSHGDIEAALDAAIRDASGGRVLDACGKEWLSRSDKERLIKHIGKSFIFMTTIVKVLFAPSATDGLTPAARLPMVLNMDPGCGPGGPGFDDLYTSILESSQSLLHFHDIISVIALSGRALSVAEIAMLLDIKIADVVVVLVTLHSIVQVPGNDRTPVTLWHTSLRDFLTSEARSGTFHASPSLHRRLTYRCISLSAPSTAPHLSSPSEYPSGYATHHWKHFLSTVENDINALQHEVDQIVAHLEGTFPATFHNVAAVYFHLDRKSYKELYPGAGSPASLVCRLFPEAGGEAEGIVEILDGVLAGEGPFQVELLAHMQQSRPMFFDTGGHLEIVMRGIPLLARRSSALTNTVALRESERYLLANWPRHLALAIQVAPQHPAFDITTPERVSLATPGREALRRRFRRVLWGGFGHYDVPQLLPLPTQQAVSSFEFARGVIENTVGQEGLLTAHQWNWEGSFPKGTYTFNESSVTVYDIFEVSG</sequence>
<keyword evidence="1" id="KW-0677">Repeat</keyword>
<proteinExistence type="predicted"/>
<dbReference type="Proteomes" id="UP000298030">
    <property type="component" value="Unassembled WGS sequence"/>
</dbReference>
<reference evidence="3 4" key="1">
    <citation type="journal article" date="2019" name="Nat. Ecol. Evol.">
        <title>Megaphylogeny resolves global patterns of mushroom evolution.</title>
        <authorList>
            <person name="Varga T."/>
            <person name="Krizsan K."/>
            <person name="Foldi C."/>
            <person name="Dima B."/>
            <person name="Sanchez-Garcia M."/>
            <person name="Sanchez-Ramirez S."/>
            <person name="Szollosi G.J."/>
            <person name="Szarkandi J.G."/>
            <person name="Papp V."/>
            <person name="Albert L."/>
            <person name="Andreopoulos W."/>
            <person name="Angelini C."/>
            <person name="Antonin V."/>
            <person name="Barry K.W."/>
            <person name="Bougher N.L."/>
            <person name="Buchanan P."/>
            <person name="Buyck B."/>
            <person name="Bense V."/>
            <person name="Catcheside P."/>
            <person name="Chovatia M."/>
            <person name="Cooper J."/>
            <person name="Damon W."/>
            <person name="Desjardin D."/>
            <person name="Finy P."/>
            <person name="Geml J."/>
            <person name="Haridas S."/>
            <person name="Hughes K."/>
            <person name="Justo A."/>
            <person name="Karasinski D."/>
            <person name="Kautmanova I."/>
            <person name="Kiss B."/>
            <person name="Kocsube S."/>
            <person name="Kotiranta H."/>
            <person name="LaButti K.M."/>
            <person name="Lechner B.E."/>
            <person name="Liimatainen K."/>
            <person name="Lipzen A."/>
            <person name="Lukacs Z."/>
            <person name="Mihaltcheva S."/>
            <person name="Morgado L.N."/>
            <person name="Niskanen T."/>
            <person name="Noordeloos M.E."/>
            <person name="Ohm R.A."/>
            <person name="Ortiz-Santana B."/>
            <person name="Ovrebo C."/>
            <person name="Racz N."/>
            <person name="Riley R."/>
            <person name="Savchenko A."/>
            <person name="Shiryaev A."/>
            <person name="Soop K."/>
            <person name="Spirin V."/>
            <person name="Szebenyi C."/>
            <person name="Tomsovsky M."/>
            <person name="Tulloss R.E."/>
            <person name="Uehling J."/>
            <person name="Grigoriev I.V."/>
            <person name="Vagvolgyi C."/>
            <person name="Papp T."/>
            <person name="Martin F.M."/>
            <person name="Miettinen O."/>
            <person name="Hibbett D.S."/>
            <person name="Nagy L.G."/>
        </authorList>
    </citation>
    <scope>NUCLEOTIDE SEQUENCE [LARGE SCALE GENOMIC DNA]</scope>
    <source>
        <strain evidence="3 4">FP101781</strain>
    </source>
</reference>
<feature type="domain" description="NACHT" evidence="2">
    <location>
        <begin position="140"/>
        <end position="295"/>
    </location>
</feature>
<dbReference type="AlphaFoldDB" id="A0A4Y7SB80"/>
<gene>
    <name evidence="3" type="ORF">FA13DRAFT_1745277</name>
</gene>
<dbReference type="SUPFAM" id="SSF52540">
    <property type="entry name" value="P-loop containing nucleoside triphosphate hydrolases"/>
    <property type="match status" value="1"/>
</dbReference>
<dbReference type="PANTHER" id="PTHR10039:SF17">
    <property type="entry name" value="FUNGAL STAND N-TERMINAL GOODBYE DOMAIN-CONTAINING PROTEIN-RELATED"/>
    <property type="match status" value="1"/>
</dbReference>
<accession>A0A4Y7SB80</accession>
<evidence type="ECO:0000256" key="1">
    <source>
        <dbReference type="ARBA" id="ARBA00022737"/>
    </source>
</evidence>
<dbReference type="InterPro" id="IPR056884">
    <property type="entry name" value="NPHP3-like_N"/>
</dbReference>
<dbReference type="PANTHER" id="PTHR10039">
    <property type="entry name" value="AMELOGENIN"/>
    <property type="match status" value="1"/>
</dbReference>
<dbReference type="InterPro" id="IPR007111">
    <property type="entry name" value="NACHT_NTPase"/>
</dbReference>
<evidence type="ECO:0000313" key="3">
    <source>
        <dbReference type="EMBL" id="TEB18760.1"/>
    </source>
</evidence>
<dbReference type="Pfam" id="PF24883">
    <property type="entry name" value="NPHP3_N"/>
    <property type="match status" value="1"/>
</dbReference>
<dbReference type="PROSITE" id="PS50837">
    <property type="entry name" value="NACHT"/>
    <property type="match status" value="1"/>
</dbReference>
<evidence type="ECO:0000313" key="4">
    <source>
        <dbReference type="Proteomes" id="UP000298030"/>
    </source>
</evidence>
<dbReference type="EMBL" id="QPFP01000229">
    <property type="protein sequence ID" value="TEB18760.1"/>
    <property type="molecule type" value="Genomic_DNA"/>
</dbReference>
<organism evidence="3 4">
    <name type="scientific">Coprinellus micaceus</name>
    <name type="common">Glistening ink-cap mushroom</name>
    <name type="synonym">Coprinus micaceus</name>
    <dbReference type="NCBI Taxonomy" id="71717"/>
    <lineage>
        <taxon>Eukaryota</taxon>
        <taxon>Fungi</taxon>
        <taxon>Dikarya</taxon>
        <taxon>Basidiomycota</taxon>
        <taxon>Agaricomycotina</taxon>
        <taxon>Agaricomycetes</taxon>
        <taxon>Agaricomycetidae</taxon>
        <taxon>Agaricales</taxon>
        <taxon>Agaricineae</taxon>
        <taxon>Psathyrellaceae</taxon>
        <taxon>Coprinellus</taxon>
    </lineage>
</organism>
<dbReference type="Gene3D" id="3.40.50.300">
    <property type="entry name" value="P-loop containing nucleotide triphosphate hydrolases"/>
    <property type="match status" value="1"/>
</dbReference>